<evidence type="ECO:0000256" key="6">
    <source>
        <dbReference type="ARBA" id="ARBA00022860"/>
    </source>
</evidence>
<dbReference type="GO" id="GO:0006357">
    <property type="term" value="P:regulation of transcription by RNA polymerase II"/>
    <property type="evidence" value="ECO:0007669"/>
    <property type="project" value="TreeGrafter"/>
</dbReference>
<dbReference type="InterPro" id="IPR027417">
    <property type="entry name" value="P-loop_NTPase"/>
</dbReference>
<dbReference type="Pfam" id="PF24626">
    <property type="entry name" value="SH3_Tf2-1"/>
    <property type="match status" value="1"/>
</dbReference>
<dbReference type="PANTHER" id="PTHR23335">
    <property type="entry name" value="CALMODULIN-BINDING TRANSCRIPTION ACTIVATOR CAMTA"/>
    <property type="match status" value="1"/>
</dbReference>
<keyword evidence="13" id="KW-0804">Transcription</keyword>
<dbReference type="Pfam" id="PF03859">
    <property type="entry name" value="CG-1"/>
    <property type="match status" value="1"/>
</dbReference>
<evidence type="ECO:0000256" key="3">
    <source>
        <dbReference type="ARBA" id="ARBA00022553"/>
    </source>
</evidence>
<dbReference type="Gene3D" id="1.20.5.190">
    <property type="match status" value="1"/>
</dbReference>
<comment type="similarity">
    <text evidence="2">Belongs to the CAMTA family.</text>
</comment>
<name>W9QW69_9ROSA</name>
<dbReference type="Proteomes" id="UP000030645">
    <property type="component" value="Unassembled WGS sequence"/>
</dbReference>
<dbReference type="FunFam" id="2.60.40.10:FF:000314">
    <property type="entry name" value="Calmodulin-binding transcription activator 2"/>
    <property type="match status" value="1"/>
</dbReference>
<dbReference type="InterPro" id="IPR000048">
    <property type="entry name" value="IQ_motif_EF-hand-BS"/>
</dbReference>
<dbReference type="InterPro" id="IPR005559">
    <property type="entry name" value="CG-1_dom"/>
</dbReference>
<feature type="compositionally biased region" description="Polar residues" evidence="16">
    <location>
        <begin position="454"/>
        <end position="470"/>
    </location>
</feature>
<keyword evidence="11" id="KW-0238">DNA-binding</keyword>
<dbReference type="GO" id="GO:0005634">
    <property type="term" value="C:nucleus"/>
    <property type="evidence" value="ECO:0007669"/>
    <property type="project" value="UniProtKB-SubCell"/>
</dbReference>
<keyword evidence="9 15" id="KW-0040">ANK repeat</keyword>
<keyword evidence="3" id="KW-0597">Phosphoprotein</keyword>
<keyword evidence="4" id="KW-0677">Repeat</keyword>
<feature type="repeat" description="ANK" evidence="15">
    <location>
        <begin position="778"/>
        <end position="810"/>
    </location>
</feature>
<dbReference type="InterPro" id="IPR036770">
    <property type="entry name" value="Ankyrin_rpt-contain_sf"/>
</dbReference>
<feature type="region of interest" description="Disordered" evidence="16">
    <location>
        <begin position="134"/>
        <end position="209"/>
    </location>
</feature>
<keyword evidence="12" id="KW-0010">Activator</keyword>
<keyword evidence="8" id="KW-0346">Stress response</keyword>
<evidence type="ECO:0000256" key="4">
    <source>
        <dbReference type="ARBA" id="ARBA00022737"/>
    </source>
</evidence>
<evidence type="ECO:0000256" key="15">
    <source>
        <dbReference type="PROSITE-ProRule" id="PRU00023"/>
    </source>
</evidence>
<dbReference type="FunFam" id="1.20.5.190:FF:000003">
    <property type="entry name" value="Calmodulin-binding transcription activator 2"/>
    <property type="match status" value="1"/>
</dbReference>
<evidence type="ECO:0000256" key="8">
    <source>
        <dbReference type="ARBA" id="ARBA00023016"/>
    </source>
</evidence>
<dbReference type="Pfam" id="PF00612">
    <property type="entry name" value="IQ"/>
    <property type="match status" value="2"/>
</dbReference>
<sequence>MNKMQSEYDINELYKEAQSRWLKPAEVFFILRNHEKYKLTQEPPKRPTSGSLFLFNKRVLRFFRKDGHNWRKKKDGRTVGEAHERLKVGNVETLNCYYAHGEENHCFQRRSYWMLDPASEHIVLVHYRDITEGNSSSGSGAQLSPGSFSSINQSPSPSNPQNAGSLSISDYQNLTSPGSIEVSSDPLIQINGKDHNGSIDGTRESGSSAKHEVSQALRKLEEQLNLNDDTFKECGPPCSQVEDPNLSNLLDYKQRRNEKLAPRFYGPFEVSAKVGAVAYHLRLPEAAAVHPVFHVSQLHRAVEEAAVSPTLPPQLSDTMELVTEPAVLLGVREGQCGDHAESEANLPPHDDTWESYTAINAQFPEFHLEDKVRLWARGIDRPPLCFIYARKRRNARSGGKVRRNVAVDDDGSKSGCIDEDHHQFFGQEYTYERKESLSWKDVLNSCTTSGVECQQNHLSSSRNEPGSTGNAPREDLEHHQWQNSNGSSVDNASLLMCQGFDGFKFSTYPSTSQIYGTNSDYYAMLFDQGQIAPLELDMNLTVAQKQKFRIQEISPEWGYATETTKIIIVGSFLCNSPESAWNCMFGDIEVPVQIIQEGVICCEAPPHPPGKVTLCITSGNRESCSEVREFEYRVKTRNSIEGDLSSLESTRSREELLLLVRFIRMLLSDLSMQKRGVIDPDAPNKFKADDEPWDSVIESLLLGSGTSSSTINWLLEELLKEKLQQWLSSKSQDQRNQTGCSLSKKEQGIIHMVAGLGFEWALNPILSSGVSINFRDITGWTALHWAAHFGREKMVAALIASGAFAGAVTDPNSRDPTGITAASVAATHGHKGLAGYLSEMALTSHLSSLTLEESELSRGSAEVEAENTVNIVSKQNLITNEDQLSLKHTLAAVRNAAQAAARIQSAFRAHSFRKRQLLEAADSVDEYGMSSEDIQELSAMAKLNFRNPRDYNSAALSIQKKYRGWKGRKDFLAFRQKVVQIQACVRGYQVRKHYKVICWAVGVLEKVVLRWRRRGSGLRGFRPETEPIDESEDEDILKVFRKEKVDGAINQAISRVLSMVKSSEARQQYHRVLEKYGEVKAELGETSDEAELSTDLDDIFGVEDINLYQFP</sequence>
<dbReference type="PROSITE" id="PS50297">
    <property type="entry name" value="ANK_REP_REGION"/>
    <property type="match status" value="1"/>
</dbReference>
<feature type="compositionally biased region" description="Low complexity" evidence="16">
    <location>
        <begin position="144"/>
        <end position="165"/>
    </location>
</feature>
<dbReference type="GO" id="GO:0003690">
    <property type="term" value="F:double-stranded DNA binding"/>
    <property type="evidence" value="ECO:0007669"/>
    <property type="project" value="TreeGrafter"/>
</dbReference>
<gene>
    <name evidence="18" type="ORF">L484_017441</name>
</gene>
<dbReference type="PROSITE" id="PS50096">
    <property type="entry name" value="IQ"/>
    <property type="match status" value="3"/>
</dbReference>
<keyword evidence="19" id="KW-1185">Reference proteome</keyword>
<evidence type="ECO:0000256" key="14">
    <source>
        <dbReference type="ARBA" id="ARBA00023242"/>
    </source>
</evidence>
<dbReference type="AlphaFoldDB" id="W9QW69"/>
<feature type="compositionally biased region" description="Basic and acidic residues" evidence="16">
    <location>
        <begin position="192"/>
        <end position="209"/>
    </location>
</feature>
<dbReference type="InterPro" id="IPR014756">
    <property type="entry name" value="Ig_E-set"/>
</dbReference>
<dbReference type="PROSITE" id="PS51437">
    <property type="entry name" value="CG_1"/>
    <property type="match status" value="1"/>
</dbReference>
<protein>
    <submittedName>
        <fullName evidence="18">Calmodulin-binding transcription activator 4</fullName>
    </submittedName>
</protein>
<evidence type="ECO:0000256" key="5">
    <source>
        <dbReference type="ARBA" id="ARBA00022837"/>
    </source>
</evidence>
<proteinExistence type="inferred from homology"/>
<feature type="region of interest" description="Disordered" evidence="16">
    <location>
        <begin position="454"/>
        <end position="474"/>
    </location>
</feature>
<keyword evidence="10" id="KW-0175">Coiled coil</keyword>
<dbReference type="SUPFAM" id="SSF52540">
    <property type="entry name" value="P-loop containing nucleoside triphosphate hydrolases"/>
    <property type="match status" value="1"/>
</dbReference>
<dbReference type="CDD" id="cd00102">
    <property type="entry name" value="IPT"/>
    <property type="match status" value="1"/>
</dbReference>
<dbReference type="GO" id="GO:0005516">
    <property type="term" value="F:calmodulin binding"/>
    <property type="evidence" value="ECO:0007669"/>
    <property type="project" value="UniProtKB-KW"/>
</dbReference>
<organism evidence="18 19">
    <name type="scientific">Morus notabilis</name>
    <dbReference type="NCBI Taxonomy" id="981085"/>
    <lineage>
        <taxon>Eukaryota</taxon>
        <taxon>Viridiplantae</taxon>
        <taxon>Streptophyta</taxon>
        <taxon>Embryophyta</taxon>
        <taxon>Tracheophyta</taxon>
        <taxon>Spermatophyta</taxon>
        <taxon>Magnoliopsida</taxon>
        <taxon>eudicotyledons</taxon>
        <taxon>Gunneridae</taxon>
        <taxon>Pentapetalae</taxon>
        <taxon>rosids</taxon>
        <taxon>fabids</taxon>
        <taxon>Rosales</taxon>
        <taxon>Moraceae</taxon>
        <taxon>Moreae</taxon>
        <taxon>Morus</taxon>
    </lineage>
</organism>
<reference evidence="19" key="1">
    <citation type="submission" date="2013-01" db="EMBL/GenBank/DDBJ databases">
        <title>Draft Genome Sequence of a Mulberry Tree, Morus notabilis C.K. Schneid.</title>
        <authorList>
            <person name="He N."/>
            <person name="Zhao S."/>
        </authorList>
    </citation>
    <scope>NUCLEOTIDE SEQUENCE</scope>
</reference>
<dbReference type="PROSITE" id="PS50088">
    <property type="entry name" value="ANK_REPEAT"/>
    <property type="match status" value="1"/>
</dbReference>
<keyword evidence="6" id="KW-0112">Calmodulin-binding</keyword>
<evidence type="ECO:0000256" key="7">
    <source>
        <dbReference type="ARBA" id="ARBA00023015"/>
    </source>
</evidence>
<dbReference type="STRING" id="981085.W9QW69"/>
<comment type="subcellular location">
    <subcellularLocation>
        <location evidence="1">Nucleus</location>
    </subcellularLocation>
</comment>
<evidence type="ECO:0000259" key="17">
    <source>
        <dbReference type="PROSITE" id="PS51437"/>
    </source>
</evidence>
<keyword evidence="5" id="KW-0106">Calcium</keyword>
<evidence type="ECO:0000313" key="19">
    <source>
        <dbReference type="Proteomes" id="UP000030645"/>
    </source>
</evidence>
<keyword evidence="14" id="KW-0539">Nucleus</keyword>
<dbReference type="Pfam" id="PF01833">
    <property type="entry name" value="TIG"/>
    <property type="match status" value="1"/>
</dbReference>
<dbReference type="PANTHER" id="PTHR23335:SF1">
    <property type="entry name" value="CALMODULIN-BINDING TRANSCRIPTION ACTIVATOR, ISOFORM F"/>
    <property type="match status" value="1"/>
</dbReference>
<dbReference type="SMART" id="SM00015">
    <property type="entry name" value="IQ"/>
    <property type="match status" value="3"/>
</dbReference>
<evidence type="ECO:0000256" key="10">
    <source>
        <dbReference type="ARBA" id="ARBA00023054"/>
    </source>
</evidence>
<evidence type="ECO:0000313" key="18">
    <source>
        <dbReference type="EMBL" id="EXB40303.1"/>
    </source>
</evidence>
<dbReference type="Gene3D" id="1.25.40.20">
    <property type="entry name" value="Ankyrin repeat-containing domain"/>
    <property type="match status" value="1"/>
</dbReference>
<evidence type="ECO:0000256" key="1">
    <source>
        <dbReference type="ARBA" id="ARBA00004123"/>
    </source>
</evidence>
<dbReference type="InterPro" id="IPR013783">
    <property type="entry name" value="Ig-like_fold"/>
</dbReference>
<feature type="domain" description="CG-1" evidence="17">
    <location>
        <begin position="10"/>
        <end position="136"/>
    </location>
</feature>
<evidence type="ECO:0000256" key="16">
    <source>
        <dbReference type="SAM" id="MobiDB-lite"/>
    </source>
</evidence>
<evidence type="ECO:0000256" key="9">
    <source>
        <dbReference type="ARBA" id="ARBA00023043"/>
    </source>
</evidence>
<feature type="compositionally biased region" description="Polar residues" evidence="16">
    <location>
        <begin position="166"/>
        <end position="182"/>
    </location>
</feature>
<keyword evidence="7" id="KW-0805">Transcription regulation</keyword>
<dbReference type="SMART" id="SM01076">
    <property type="entry name" value="CG-1"/>
    <property type="match status" value="1"/>
</dbReference>
<evidence type="ECO:0000256" key="2">
    <source>
        <dbReference type="ARBA" id="ARBA00008267"/>
    </source>
</evidence>
<dbReference type="eggNOG" id="KOG0017">
    <property type="taxonomic scope" value="Eukaryota"/>
</dbReference>
<dbReference type="SUPFAM" id="SSF81296">
    <property type="entry name" value="E set domains"/>
    <property type="match status" value="1"/>
</dbReference>
<evidence type="ECO:0000256" key="11">
    <source>
        <dbReference type="ARBA" id="ARBA00023125"/>
    </source>
</evidence>
<dbReference type="Gene3D" id="2.60.40.10">
    <property type="entry name" value="Immunoglobulins"/>
    <property type="match status" value="1"/>
</dbReference>
<dbReference type="eggNOG" id="KOG0520">
    <property type="taxonomic scope" value="Eukaryota"/>
</dbReference>
<dbReference type="EMBL" id="KE343766">
    <property type="protein sequence ID" value="EXB40303.1"/>
    <property type="molecule type" value="Genomic_DNA"/>
</dbReference>
<dbReference type="GO" id="GO:0009409">
    <property type="term" value="P:response to cold"/>
    <property type="evidence" value="ECO:0007669"/>
    <property type="project" value="UniProtKB-ARBA"/>
</dbReference>
<dbReference type="Pfam" id="PF12796">
    <property type="entry name" value="Ank_2"/>
    <property type="match status" value="1"/>
</dbReference>
<dbReference type="InterPro" id="IPR002909">
    <property type="entry name" value="IPT_dom"/>
</dbReference>
<evidence type="ECO:0000256" key="12">
    <source>
        <dbReference type="ARBA" id="ARBA00023159"/>
    </source>
</evidence>
<dbReference type="InterPro" id="IPR002110">
    <property type="entry name" value="Ankyrin_rpt"/>
</dbReference>
<accession>W9QW69</accession>
<evidence type="ECO:0000256" key="13">
    <source>
        <dbReference type="ARBA" id="ARBA00023163"/>
    </source>
</evidence>
<dbReference type="InterPro" id="IPR056924">
    <property type="entry name" value="SH3_Tf2-1"/>
</dbReference>
<dbReference type="SUPFAM" id="SSF48403">
    <property type="entry name" value="Ankyrin repeat"/>
    <property type="match status" value="1"/>
</dbReference>
<dbReference type="GO" id="GO:0003712">
    <property type="term" value="F:transcription coregulator activity"/>
    <property type="evidence" value="ECO:0007669"/>
    <property type="project" value="TreeGrafter"/>
</dbReference>